<evidence type="ECO:0000256" key="1">
    <source>
        <dbReference type="SAM" id="Phobius"/>
    </source>
</evidence>
<proteinExistence type="predicted"/>
<evidence type="ECO:0000313" key="2">
    <source>
        <dbReference type="EMBL" id="KGF63856.1"/>
    </source>
</evidence>
<feature type="transmembrane region" description="Helical" evidence="1">
    <location>
        <begin position="58"/>
        <end position="78"/>
    </location>
</feature>
<protein>
    <submittedName>
        <fullName evidence="2">Uncharacterized protein</fullName>
    </submittedName>
</protein>
<name>A0A9X0JII2_9PSED</name>
<dbReference type="RefSeq" id="WP_037015818.1">
    <property type="nucleotide sequence ID" value="NZ_JRMB01000002.1"/>
</dbReference>
<keyword evidence="1" id="KW-0812">Transmembrane</keyword>
<dbReference type="AlphaFoldDB" id="A0A9X0JII2"/>
<keyword evidence="1" id="KW-0472">Membrane</keyword>
<evidence type="ECO:0000313" key="3">
    <source>
        <dbReference type="Proteomes" id="UP000029719"/>
    </source>
</evidence>
<keyword evidence="1" id="KW-1133">Transmembrane helix</keyword>
<gene>
    <name evidence="2" type="ORF">LT42_18400</name>
</gene>
<comment type="caution">
    <text evidence="2">The sequence shown here is derived from an EMBL/GenBank/DDBJ whole genome shotgun (WGS) entry which is preliminary data.</text>
</comment>
<feature type="transmembrane region" description="Helical" evidence="1">
    <location>
        <begin position="90"/>
        <end position="109"/>
    </location>
</feature>
<feature type="transmembrane region" description="Helical" evidence="1">
    <location>
        <begin position="34"/>
        <end position="51"/>
    </location>
</feature>
<organism evidence="2 3">
    <name type="scientific">Pseudomonas lutea</name>
    <dbReference type="NCBI Taxonomy" id="243924"/>
    <lineage>
        <taxon>Bacteria</taxon>
        <taxon>Pseudomonadati</taxon>
        <taxon>Pseudomonadota</taxon>
        <taxon>Gammaproteobacteria</taxon>
        <taxon>Pseudomonadales</taxon>
        <taxon>Pseudomonadaceae</taxon>
        <taxon>Pseudomonas</taxon>
    </lineage>
</organism>
<reference evidence="2 3" key="1">
    <citation type="submission" date="2014-09" db="EMBL/GenBank/DDBJ databases">
        <title>Genome sequence of Pseudomonas lutea strain DSM 17257T.</title>
        <authorList>
            <person name="Kwak Y."/>
            <person name="Shin J.-H."/>
        </authorList>
    </citation>
    <scope>NUCLEOTIDE SEQUENCE [LARGE SCALE GENOMIC DNA]</scope>
    <source>
        <strain evidence="2 3">DSM 17257</strain>
    </source>
</reference>
<sequence length="118" mass="12654">MAMKWIKVVLIAILSGFGAPPLVGLFLYQGEPLQPIVCALFTALGLGAGAFASRYISWGWAVGGFAGLLLGLFGPMPLMFVFPDARYEAVLPWLVCSAVVGMLVAGYLTDKVFISRWP</sequence>
<dbReference type="Proteomes" id="UP000029719">
    <property type="component" value="Unassembled WGS sequence"/>
</dbReference>
<accession>A0A9X0JII2</accession>
<dbReference type="EMBL" id="JRMB01000002">
    <property type="protein sequence ID" value="KGF63856.1"/>
    <property type="molecule type" value="Genomic_DNA"/>
</dbReference>